<dbReference type="Pfam" id="PF00723">
    <property type="entry name" value="Glyco_hydro_15"/>
    <property type="match status" value="1"/>
</dbReference>
<evidence type="ECO:0000256" key="3">
    <source>
        <dbReference type="ARBA" id="ARBA00022729"/>
    </source>
</evidence>
<dbReference type="Proteomes" id="UP000799437">
    <property type="component" value="Unassembled WGS sequence"/>
</dbReference>
<dbReference type="InterPro" id="IPR000165">
    <property type="entry name" value="Glucoamylase"/>
</dbReference>
<keyword evidence="5" id="KW-0325">Glycoprotein</keyword>
<dbReference type="PANTHER" id="PTHR31616">
    <property type="entry name" value="TREHALASE"/>
    <property type="match status" value="1"/>
</dbReference>
<dbReference type="InterPro" id="IPR002044">
    <property type="entry name" value="CBM20"/>
</dbReference>
<evidence type="ECO:0000259" key="13">
    <source>
        <dbReference type="PROSITE" id="PS51166"/>
    </source>
</evidence>
<dbReference type="Pfam" id="PF00686">
    <property type="entry name" value="CBM_20"/>
    <property type="match status" value="1"/>
</dbReference>
<evidence type="ECO:0000256" key="6">
    <source>
        <dbReference type="ARBA" id="ARBA00023277"/>
    </source>
</evidence>
<dbReference type="FunFam" id="1.50.10.10:FF:000018">
    <property type="entry name" value="Glucoamylase"/>
    <property type="match status" value="1"/>
</dbReference>
<evidence type="ECO:0000256" key="5">
    <source>
        <dbReference type="ARBA" id="ARBA00023180"/>
    </source>
</evidence>
<dbReference type="GO" id="GO:0000324">
    <property type="term" value="C:fungal-type vacuole"/>
    <property type="evidence" value="ECO:0007669"/>
    <property type="project" value="TreeGrafter"/>
</dbReference>
<keyword evidence="15" id="KW-1185">Reference proteome</keyword>
<dbReference type="PROSITE" id="PS00820">
    <property type="entry name" value="GLUCOAMYLASE"/>
    <property type="match status" value="1"/>
</dbReference>
<evidence type="ECO:0000256" key="7">
    <source>
        <dbReference type="ARBA" id="ARBA00023295"/>
    </source>
</evidence>
<evidence type="ECO:0000256" key="2">
    <source>
        <dbReference type="ARBA" id="ARBA00006188"/>
    </source>
</evidence>
<dbReference type="GO" id="GO:0000272">
    <property type="term" value="P:polysaccharide catabolic process"/>
    <property type="evidence" value="ECO:0007669"/>
    <property type="project" value="UniProtKB-KW"/>
</dbReference>
<accession>A0A6A6W4T5</accession>
<dbReference type="AlphaFoldDB" id="A0A6A6W4T5"/>
<proteinExistence type="inferred from homology"/>
<dbReference type="GO" id="GO:2001070">
    <property type="term" value="F:starch binding"/>
    <property type="evidence" value="ECO:0007669"/>
    <property type="project" value="InterPro"/>
</dbReference>
<dbReference type="InterPro" id="IPR012341">
    <property type="entry name" value="6hp_glycosidase-like_sf"/>
</dbReference>
<dbReference type="InterPro" id="IPR011613">
    <property type="entry name" value="GH15-like"/>
</dbReference>
<feature type="active site" description="Proton donor" evidence="10">
    <location>
        <position position="204"/>
    </location>
</feature>
<dbReference type="EMBL" id="ML996573">
    <property type="protein sequence ID" value="KAF2757603.1"/>
    <property type="molecule type" value="Genomic_DNA"/>
</dbReference>
<name>A0A6A6W4T5_9PEZI</name>
<gene>
    <name evidence="14" type="ORF">EJ05DRAFT_439987</name>
</gene>
<dbReference type="GeneID" id="54482960"/>
<dbReference type="SUPFAM" id="SSF48208">
    <property type="entry name" value="Six-hairpin glycosidases"/>
    <property type="match status" value="1"/>
</dbReference>
<feature type="signal peptide" evidence="12">
    <location>
        <begin position="1"/>
        <end position="17"/>
    </location>
</feature>
<comment type="catalytic activity">
    <reaction evidence="1 9">
        <text>Hydrolysis of terminal (1-&gt;4)-linked alpha-D-glucose residues successively from non-reducing ends of the chains with release of beta-D-glucose.</text>
        <dbReference type="EC" id="3.2.1.3"/>
    </reaction>
</comment>
<keyword evidence="3 12" id="KW-0732">Signal</keyword>
<dbReference type="InterPro" id="IPR013783">
    <property type="entry name" value="Ig-like_fold"/>
</dbReference>
<dbReference type="PRINTS" id="PR00736">
    <property type="entry name" value="GLHYDRLASE15"/>
</dbReference>
<dbReference type="EC" id="3.2.1.3" evidence="9"/>
<feature type="active site" description="Proton acceptor" evidence="10">
    <location>
        <position position="201"/>
    </location>
</feature>
<evidence type="ECO:0000256" key="12">
    <source>
        <dbReference type="SAM" id="SignalP"/>
    </source>
</evidence>
<keyword evidence="4 9" id="KW-0378">Hydrolase</keyword>
<dbReference type="InterPro" id="IPR008928">
    <property type="entry name" value="6-hairpin_glycosidase_sf"/>
</dbReference>
<dbReference type="Gene3D" id="1.50.10.10">
    <property type="match status" value="1"/>
</dbReference>
<dbReference type="InterPro" id="IPR008291">
    <property type="entry name" value="Glucoamylase_SBD"/>
</dbReference>
<sequence>MIASIFLAALAAVHVTAWPRYGNSPSKLDSYIESQLQRSLQGVFDNIGPDGAKAPGAHAGIVIASPSTLDPDYYFTWTRDSALTLKMVVDEFLTGNENVEHYIKEYITAQAILQTVSNPSGSLSSGRGLGEPKYYSNITRFNRSWGRPQRDGPALRATAIIAYARYLLSRGKTQEVKSRVWPVVKNDLAYVAQFWNSTGFDLWEEVNGRSFFATAVQHRALVEGAALANKIGLSCADCDSQAPNVLCLLQTYWNGQYIVSNMGVSAVRTGIDANSVLGSLATFDPTASCTDETFQPCSHRALANLKVYVDSFRPAYTINAGLNESVAAATGRYTEDVYYFGNPWYLTTLAVAEQLYDAVQQWRALSSLTVTSVDLAFWKAIKSDAAEGTYNAGTQSFDSYLSTAMTFADGFVDIVKKYTPIDGGLAEQYSRENGTAVSARDLTWSYASFVTMAAARRAALIHSSKERKPLQVPSWGEPNANKVPSVCLASSAPGTYIPATSAGAPAGAGGCTLTVTFNVNASTFFGENVYIFGNTTDLGAWNTQDAIAGNAAGYTSDRPLWDFEIDLPASSGVEYAFLRAEPDGSFIREDVNRTYTIPPCGDVPGNGTATVEDAWSGPVGTPAA</sequence>
<reference evidence="14" key="1">
    <citation type="journal article" date="2020" name="Stud. Mycol.">
        <title>101 Dothideomycetes genomes: a test case for predicting lifestyles and emergence of pathogens.</title>
        <authorList>
            <person name="Haridas S."/>
            <person name="Albert R."/>
            <person name="Binder M."/>
            <person name="Bloem J."/>
            <person name="Labutti K."/>
            <person name="Salamov A."/>
            <person name="Andreopoulos B."/>
            <person name="Baker S."/>
            <person name="Barry K."/>
            <person name="Bills G."/>
            <person name="Bluhm B."/>
            <person name="Cannon C."/>
            <person name="Castanera R."/>
            <person name="Culley D."/>
            <person name="Daum C."/>
            <person name="Ezra D."/>
            <person name="Gonzalez J."/>
            <person name="Henrissat B."/>
            <person name="Kuo A."/>
            <person name="Liang C."/>
            <person name="Lipzen A."/>
            <person name="Lutzoni F."/>
            <person name="Magnuson J."/>
            <person name="Mondo S."/>
            <person name="Nolan M."/>
            <person name="Ohm R."/>
            <person name="Pangilinan J."/>
            <person name="Park H.-J."/>
            <person name="Ramirez L."/>
            <person name="Alfaro M."/>
            <person name="Sun H."/>
            <person name="Tritt A."/>
            <person name="Yoshinaga Y."/>
            <person name="Zwiers L.-H."/>
            <person name="Turgeon B."/>
            <person name="Goodwin S."/>
            <person name="Spatafora J."/>
            <person name="Crous P."/>
            <person name="Grigoriev I."/>
        </authorList>
    </citation>
    <scope>NUCLEOTIDE SEQUENCE</scope>
    <source>
        <strain evidence="14">CBS 121739</strain>
    </source>
</reference>
<dbReference type="InterPro" id="IPR013784">
    <property type="entry name" value="Carb-bd-like_fold"/>
</dbReference>
<dbReference type="OrthoDB" id="6123450at2759"/>
<dbReference type="SUPFAM" id="SSF49452">
    <property type="entry name" value="Starch-binding domain-like"/>
    <property type="match status" value="1"/>
</dbReference>
<dbReference type="PANTHER" id="PTHR31616:SF12">
    <property type="entry name" value="GLUCOAMYLASE"/>
    <property type="match status" value="1"/>
</dbReference>
<evidence type="ECO:0000313" key="14">
    <source>
        <dbReference type="EMBL" id="KAF2757603.1"/>
    </source>
</evidence>
<keyword evidence="7 9" id="KW-0326">Glycosidase</keyword>
<evidence type="ECO:0000256" key="8">
    <source>
        <dbReference type="ARBA" id="ARBA00023326"/>
    </source>
</evidence>
<evidence type="ECO:0000256" key="4">
    <source>
        <dbReference type="ARBA" id="ARBA00022801"/>
    </source>
</evidence>
<feature type="chain" id="PRO_5025571890" description="Glucoamylase" evidence="12">
    <location>
        <begin position="18"/>
        <end position="624"/>
    </location>
</feature>
<evidence type="ECO:0000256" key="1">
    <source>
        <dbReference type="ARBA" id="ARBA00001863"/>
    </source>
</evidence>
<feature type="domain" description="CBM20" evidence="13">
    <location>
        <begin position="507"/>
        <end position="617"/>
    </location>
</feature>
<organism evidence="14 15">
    <name type="scientific">Pseudovirgaria hyperparasitica</name>
    <dbReference type="NCBI Taxonomy" id="470096"/>
    <lineage>
        <taxon>Eukaryota</taxon>
        <taxon>Fungi</taxon>
        <taxon>Dikarya</taxon>
        <taxon>Ascomycota</taxon>
        <taxon>Pezizomycotina</taxon>
        <taxon>Dothideomycetes</taxon>
        <taxon>Dothideomycetes incertae sedis</taxon>
        <taxon>Acrospermales</taxon>
        <taxon>Acrospermaceae</taxon>
        <taxon>Pseudovirgaria</taxon>
    </lineage>
</organism>
<keyword evidence="8 9" id="KW-0624">Polysaccharide degradation</keyword>
<protein>
    <recommendedName>
        <fullName evidence="9">Glucoamylase</fullName>
        <ecNumber evidence="9">3.2.1.3</ecNumber>
    </recommendedName>
    <alternativeName>
        <fullName evidence="9">1,4-alpha-D-glucan glucohydrolase</fullName>
    </alternativeName>
    <alternativeName>
        <fullName evidence="9">Glucan 1,4-alpha-glucosidase</fullName>
    </alternativeName>
</protein>
<dbReference type="PROSITE" id="PS51166">
    <property type="entry name" value="CBM20"/>
    <property type="match status" value="1"/>
</dbReference>
<evidence type="ECO:0000256" key="10">
    <source>
        <dbReference type="PIRSR" id="PIRSR001031-1"/>
    </source>
</evidence>
<evidence type="ECO:0000256" key="9">
    <source>
        <dbReference type="PIRNR" id="PIRNR001031"/>
    </source>
</evidence>
<dbReference type="RefSeq" id="XP_033600054.1">
    <property type="nucleotide sequence ID" value="XM_033741906.1"/>
</dbReference>
<dbReference type="GO" id="GO:0004339">
    <property type="term" value="F:glucan 1,4-alpha-glucosidase activity"/>
    <property type="evidence" value="ECO:0007669"/>
    <property type="project" value="UniProtKB-EC"/>
</dbReference>
<dbReference type="Gene3D" id="2.60.40.10">
    <property type="entry name" value="Immunoglobulins"/>
    <property type="match status" value="1"/>
</dbReference>
<keyword evidence="6 9" id="KW-0119">Carbohydrate metabolism</keyword>
<dbReference type="SMART" id="SM01065">
    <property type="entry name" value="CBM_2"/>
    <property type="match status" value="1"/>
</dbReference>
<feature type="binding site" evidence="11">
    <location>
        <position position="145"/>
    </location>
    <ligand>
        <name>substrate</name>
    </ligand>
</feature>
<dbReference type="InterPro" id="IPR046966">
    <property type="entry name" value="Glucoamylase_active_site"/>
</dbReference>
<evidence type="ECO:0000313" key="15">
    <source>
        <dbReference type="Proteomes" id="UP000799437"/>
    </source>
</evidence>
<evidence type="ECO:0000256" key="11">
    <source>
        <dbReference type="PIRSR" id="PIRSR001031-2"/>
    </source>
</evidence>
<comment type="similarity">
    <text evidence="2 9">Belongs to the glycosyl hydrolase 15 family.</text>
</comment>
<dbReference type="PIRSF" id="PIRSF001031">
    <property type="entry name" value="Glu-a-glcsd_SBD"/>
    <property type="match status" value="1"/>
</dbReference>